<feature type="domain" description="Helicase C-terminal" evidence="5">
    <location>
        <begin position="972"/>
        <end position="1131"/>
    </location>
</feature>
<accession>A0ABX7Y3X9</accession>
<dbReference type="Pfam" id="PF00270">
    <property type="entry name" value="DEAD"/>
    <property type="match status" value="1"/>
</dbReference>
<evidence type="ECO:0000313" key="7">
    <source>
        <dbReference type="Proteomes" id="UP000678513"/>
    </source>
</evidence>
<dbReference type="PROSITE" id="PS51194">
    <property type="entry name" value="HELICASE_CTER"/>
    <property type="match status" value="1"/>
</dbReference>
<dbReference type="SUPFAM" id="SSF52540">
    <property type="entry name" value="P-loop containing nucleoside triphosphate hydrolases"/>
    <property type="match status" value="2"/>
</dbReference>
<keyword evidence="2" id="KW-0067">ATP-binding</keyword>
<feature type="region of interest" description="Disordered" evidence="3">
    <location>
        <begin position="266"/>
        <end position="302"/>
    </location>
</feature>
<feature type="domain" description="Helicase ATP-binding" evidence="4">
    <location>
        <begin position="89"/>
        <end position="299"/>
    </location>
</feature>
<evidence type="ECO:0000259" key="5">
    <source>
        <dbReference type="PROSITE" id="PS51194"/>
    </source>
</evidence>
<keyword evidence="1" id="KW-0547">Nucleotide-binding</keyword>
<keyword evidence="6" id="KW-0378">Hydrolase</keyword>
<evidence type="ECO:0000256" key="1">
    <source>
        <dbReference type="ARBA" id="ARBA00022741"/>
    </source>
</evidence>
<dbReference type="PANTHER" id="PTHR47957:SF3">
    <property type="entry name" value="ATP-DEPENDENT HELICASE HRQ1"/>
    <property type="match status" value="1"/>
</dbReference>
<evidence type="ECO:0000313" key="6">
    <source>
        <dbReference type="EMBL" id="QUC07541.1"/>
    </source>
</evidence>
<evidence type="ECO:0000256" key="3">
    <source>
        <dbReference type="SAM" id="MobiDB-lite"/>
    </source>
</evidence>
<dbReference type="PROSITE" id="PS51192">
    <property type="entry name" value="HELICASE_ATP_BIND_1"/>
    <property type="match status" value="1"/>
</dbReference>
<dbReference type="InterPro" id="IPR027417">
    <property type="entry name" value="P-loop_NTPase"/>
</dbReference>
<dbReference type="InterPro" id="IPR018973">
    <property type="entry name" value="MZB"/>
</dbReference>
<dbReference type="InterPro" id="IPR001650">
    <property type="entry name" value="Helicase_C-like"/>
</dbReference>
<dbReference type="SMART" id="SM00487">
    <property type="entry name" value="DEXDc"/>
    <property type="match status" value="1"/>
</dbReference>
<proteinExistence type="predicted"/>
<reference evidence="6 7" key="1">
    <citation type="submission" date="2021-03" db="EMBL/GenBank/DDBJ databases">
        <title>Human Oral Microbial Genomes.</title>
        <authorList>
            <person name="Johnston C.D."/>
            <person name="Chen T."/>
            <person name="Dewhirst F.E."/>
        </authorList>
    </citation>
    <scope>NUCLEOTIDE SEQUENCE [LARGE SCALE GENOMIC DNA]</scope>
    <source>
        <strain evidence="6 7">DSMZ 100122</strain>
    </source>
</reference>
<keyword evidence="7" id="KW-1185">Reference proteome</keyword>
<feature type="region of interest" description="Disordered" evidence="3">
    <location>
        <begin position="331"/>
        <end position="352"/>
    </location>
</feature>
<evidence type="ECO:0000259" key="4">
    <source>
        <dbReference type="PROSITE" id="PS51192"/>
    </source>
</evidence>
<dbReference type="GO" id="GO:0004386">
    <property type="term" value="F:helicase activity"/>
    <property type="evidence" value="ECO:0007669"/>
    <property type="project" value="UniProtKB-KW"/>
</dbReference>
<name>A0ABX7Y3X9_9ACTN</name>
<feature type="compositionally biased region" description="Basic and acidic residues" evidence="3">
    <location>
        <begin position="270"/>
        <end position="284"/>
    </location>
</feature>
<dbReference type="EMBL" id="CP072384">
    <property type="protein sequence ID" value="QUC07541.1"/>
    <property type="molecule type" value="Genomic_DNA"/>
</dbReference>
<dbReference type="Gene3D" id="3.40.50.300">
    <property type="entry name" value="P-loop containing nucleotide triphosphate hydrolases"/>
    <property type="match status" value="2"/>
</dbReference>
<dbReference type="Pfam" id="PF09369">
    <property type="entry name" value="MZB"/>
    <property type="match status" value="1"/>
</dbReference>
<dbReference type="Pfam" id="PF00271">
    <property type="entry name" value="Helicase_C"/>
    <property type="match status" value="1"/>
</dbReference>
<organism evidence="6 7">
    <name type="scientific">Arachnia rubra</name>
    <dbReference type="NCBI Taxonomy" id="1547448"/>
    <lineage>
        <taxon>Bacteria</taxon>
        <taxon>Bacillati</taxon>
        <taxon>Actinomycetota</taxon>
        <taxon>Actinomycetes</taxon>
        <taxon>Propionibacteriales</taxon>
        <taxon>Propionibacteriaceae</taxon>
        <taxon>Arachnia</taxon>
    </lineage>
</organism>
<dbReference type="Proteomes" id="UP000678513">
    <property type="component" value="Chromosome"/>
</dbReference>
<evidence type="ECO:0000256" key="2">
    <source>
        <dbReference type="ARBA" id="ARBA00022840"/>
    </source>
</evidence>
<protein>
    <submittedName>
        <fullName evidence="6">DEAD/DEAH box helicase</fullName>
    </submittedName>
</protein>
<sequence length="2076" mass="227244">MGELLPGPQAQRLREGILDYLTTTFALAEPAARSALRAFLADEDSGMFKGPYLKTGMPFRADPRRAALGWLPPGFRPYAHQAEAFTRLSSRDGRPQPTLVTTGTGSGKTEAFLYPIIDHCLRARRYGVPGVKALILYPMNALASDQAARLAKLLCPADAPDSRALGGITAAIYTGEQEESRPRVTPEGLITDRSVIRDDPPDILLTNYKMLDQLLLRAEDQALWRNSADSLTYLVLDEFHTYDGAQGTDVAMLLRRLGLALKSHWPARGSSRDNHSPAEWERPLGKITPVGTSATLGPSGDAADPTASIIDFATQVFGERFDAGSVVKEQRMSAEDWQSQSGTGEKTPARTPLKITPDMAAKLLRDLDGTPERERAAVLLRGMFEFPAGDVTGVSREDMQHLVRSHPFIQDFLEETRQATHLTELTETLLPGEPATLKDRRAFLVELHAALGQLRAAGPDGRPDRGMPTTEVHLWIREVTRLDRYAEVAARFRWYDDGPAAPADETQDSGIAFPAIYCRMCGRSGWGVSLAPVGSSLAASDEGIRRDHAAREGRFRALLHAPAETQEMLPGVVWFDPGNRELTSRDPDDQALREGRVLRVQTHTGPDADQLSRKDTCPGCQQSDAIRFMGSAVATLLSVCLSSLFTEGAISSREKKALVFTDSVQDAAHRAGFVTARSHTLTLRCVLAEATDQPRTLPELVERVIEIAGTDPVRRYRLLPPDLAHRDDLRSFWQPDATRRTPSPITRRLLFDAALEFGLVSGYGRTLERTGTSSAHIEAGTPEELAALAGDVVKNLDQALFEADITPAQLVAWVRGVLERMRTRGAIAHPWLRRYVKRDGNRWDIWGGRPTGMPAFPKGRTAPAFPRAVGSRIDPDRTLLDPVASPQSWYATWTRRCLGITTGAPVLARALLDELTAHEILQASATDSGGRVYALPGERVVVTRIDDTDLAEGRHSLRCTACHSMFPVSRDTGDQLAGAPCLHQSCTGTLTREPGDPGNFYRHLYRSGDARQIVAREHTSLLDAQQRLDYENGFKRSGDDPSAPNVLVATPTLEMGIDIGDLSAVFLASLPRRVANYVQRVGRAGRLTGNALDIAFARGRGEVLSQLGDPLSLINGAVTPPATYLSAEEILRRQYLAHLADRLARDPKAIHPRTTAKALELPGPGTFLGQLIELARTDAEDTLAGFLASFDVGETSALRTETIEAMRSWAIPGDDGFALAETIIKAARAWHEQRTELMELRDAIQQQLPDLRSREADSKEDAQALREAEAELRLIGRQLSEARHEYWVAALERQGLLPNYSLIDDSVQLDVTMTWSDSETEERHLEEGSYTRPSARALTDFAPGATFYVGGHQISIDAVDIGPQGNSIGTLRLCPHCGYAQELARHATGAQQHIRCPRCEQPGIGDRGQCFRSVELTKVSAYVRREESRIDDRADERQLAGFTVLGIADIDPDRVQRRWFTSTGIEFAYLRQLDLRWLNLGPRRHTAAELMIAGERIKAPLFRICSSCGHLDRGGLVNSRDEHRPWCKHRNDPDEHIENVLLHRRLTTEAILLGLPKEVAYGHDPFALPSLIAAIQLGLRESYGGAPDHLAALQVRDPRTRREALLLHDLVPGGTGYLAELADPEQLRTVLQRAHDRLTGCGCAGEGRLACHRCLLPFAASNHRDLTSRSVAAQHLATMLGSSWEINEEPRPAEDPESWLEQRFRRAFVRLAEKLGATVTQQPGLSGNTISVSLGNRRFKLQPQVTVQDTRPDFLLSSPGLHDVAIYTDGLAFHASPEIDRIADDAAKRSGLRDLGMVVLAVTAADLDADDDGIQPAAPAWYRPELAQRLNAKPQLQHNDIARKALTGGPIAFLEAWLQGIDVANLSRFGHTVPVQLFAAGRPPSDPLGHQAVAALPGDDVRVWRHGTLAVAVAKGPPGEMPLHAVLDDTADLGTPEAQDSWREWLRLANAVVLLPVHQALLSAATMAAKTAGRPAERTSVPVDLVPGWVPVAAEFGGEEMAQVLIGQLSAAGVEPPDGGVGQELGDGIPFDLVWEQDRIAVQLDPSAETVSLPGWRVLAPKADLIVAAWKEQRNG</sequence>
<dbReference type="SMART" id="SM00490">
    <property type="entry name" value="HELICc"/>
    <property type="match status" value="1"/>
</dbReference>
<dbReference type="RefSeq" id="WP_212322075.1">
    <property type="nucleotide sequence ID" value="NZ_AP024463.1"/>
</dbReference>
<dbReference type="PANTHER" id="PTHR47957">
    <property type="entry name" value="ATP-DEPENDENT HELICASE HRQ1"/>
    <property type="match status" value="1"/>
</dbReference>
<gene>
    <name evidence="6" type="ORF">J5A65_11460</name>
</gene>
<dbReference type="InterPro" id="IPR011545">
    <property type="entry name" value="DEAD/DEAH_box_helicase_dom"/>
</dbReference>
<keyword evidence="6" id="KW-0347">Helicase</keyword>
<dbReference type="InterPro" id="IPR014001">
    <property type="entry name" value="Helicase_ATP-bd"/>
</dbReference>